<dbReference type="GO" id="GO:0051301">
    <property type="term" value="P:cell division"/>
    <property type="evidence" value="ECO:0007669"/>
    <property type="project" value="UniProtKB-KW"/>
</dbReference>
<sequence length="295" mass="32983">MRLSSLQYAVRDAFRSLKRNKVMSMASMATVAISLLILGCAWLLVLNTQYLATTMESELEINAYLQLDVPRDKALAMKKQLESLTGVDQVTFVPKEEGLKLLEERFGKDTDLLKALGGNNPLPDMYRLKTKEAPQVPLVAEEVAKIQEIEKVRYGQGMVEKLLALTNWLRSVGIVVIIAVGLAAVFLIATTIRLTVFARRREIGIMKLVGATNWYIRWPFFLEGMFIGLTGALIAVGTLHFFYSELVKNVALTINFLPIMTDKAVLYEVYQYLFIIGTALGAMGSAISLHRFLKV</sequence>
<evidence type="ECO:0000256" key="9">
    <source>
        <dbReference type="ARBA" id="ARBA00022989"/>
    </source>
</evidence>
<organism evidence="16 17">
    <name type="scientific">Thermanaerosceptrum fracticalcis</name>
    <dbReference type="NCBI Taxonomy" id="1712410"/>
    <lineage>
        <taxon>Bacteria</taxon>
        <taxon>Bacillati</taxon>
        <taxon>Bacillota</taxon>
        <taxon>Clostridia</taxon>
        <taxon>Eubacteriales</taxon>
        <taxon>Peptococcaceae</taxon>
        <taxon>Thermanaerosceptrum</taxon>
    </lineage>
</organism>
<reference evidence="16 17" key="1">
    <citation type="journal article" date="2019" name="Front. Microbiol.">
        <title>Thermoanaerosceptrum fracticalcis gen. nov. sp. nov., a Novel Fumarate-Fermenting Microorganism From a Deep Fractured Carbonate Aquifer of the US Great Basin.</title>
        <authorList>
            <person name="Hamilton-Brehm S.D."/>
            <person name="Stewart L.E."/>
            <person name="Zavarin M."/>
            <person name="Caldwell M."/>
            <person name="Lawson P.A."/>
            <person name="Onstott T.C."/>
            <person name="Grzymski J."/>
            <person name="Neveux I."/>
            <person name="Lollar B.S."/>
            <person name="Russell C.E."/>
            <person name="Moser D.P."/>
        </authorList>
    </citation>
    <scope>NUCLEOTIDE SEQUENCE [LARGE SCALE GENOMIC DNA]</scope>
    <source>
        <strain evidence="16 17">DRI-13</strain>
    </source>
</reference>
<evidence type="ECO:0000256" key="2">
    <source>
        <dbReference type="ARBA" id="ARBA00007379"/>
    </source>
</evidence>
<dbReference type="InterPro" id="IPR004513">
    <property type="entry name" value="FtsX"/>
</dbReference>
<evidence type="ECO:0000256" key="8">
    <source>
        <dbReference type="ARBA" id="ARBA00022692"/>
    </source>
</evidence>
<proteinExistence type="inferred from homology"/>
<dbReference type="InterPro" id="IPR040690">
    <property type="entry name" value="FtsX_ECD"/>
</dbReference>
<feature type="transmembrane region" description="Helical" evidence="13">
    <location>
        <begin position="172"/>
        <end position="197"/>
    </location>
</feature>
<dbReference type="Gene3D" id="3.30.70.3040">
    <property type="match status" value="1"/>
</dbReference>
<name>A0A7G6E483_THEFR</name>
<feature type="domain" description="FtsX extracellular" evidence="15">
    <location>
        <begin position="59"/>
        <end position="152"/>
    </location>
</feature>
<dbReference type="GO" id="GO:0005886">
    <property type="term" value="C:plasma membrane"/>
    <property type="evidence" value="ECO:0007669"/>
    <property type="project" value="UniProtKB-SubCell"/>
</dbReference>
<evidence type="ECO:0000256" key="1">
    <source>
        <dbReference type="ARBA" id="ARBA00004429"/>
    </source>
</evidence>
<evidence type="ECO:0000256" key="6">
    <source>
        <dbReference type="ARBA" id="ARBA00022519"/>
    </source>
</evidence>
<gene>
    <name evidence="16" type="ORF">BR63_11540</name>
</gene>
<evidence type="ECO:0000313" key="16">
    <source>
        <dbReference type="EMBL" id="QNB46887.1"/>
    </source>
</evidence>
<evidence type="ECO:0000259" key="14">
    <source>
        <dbReference type="Pfam" id="PF02687"/>
    </source>
</evidence>
<evidence type="ECO:0000256" key="12">
    <source>
        <dbReference type="PIRNR" id="PIRNR003097"/>
    </source>
</evidence>
<feature type="domain" description="ABC3 transporter permease C-terminal" evidence="14">
    <location>
        <begin position="175"/>
        <end position="294"/>
    </location>
</feature>
<dbReference type="AlphaFoldDB" id="A0A7G6E483"/>
<keyword evidence="5 12" id="KW-1003">Cell membrane</keyword>
<dbReference type="NCBIfam" id="TIGR00439">
    <property type="entry name" value="FtsX_Gneg"/>
    <property type="match status" value="1"/>
</dbReference>
<dbReference type="InterPro" id="IPR003838">
    <property type="entry name" value="ABC3_permease_C"/>
</dbReference>
<dbReference type="RefSeq" id="WP_034420331.1">
    <property type="nucleotide sequence ID" value="NZ_CP045798.1"/>
</dbReference>
<dbReference type="InterPro" id="IPR058204">
    <property type="entry name" value="FtsX_firmicutes-type"/>
</dbReference>
<evidence type="ECO:0000256" key="13">
    <source>
        <dbReference type="SAM" id="Phobius"/>
    </source>
</evidence>
<protein>
    <recommendedName>
        <fullName evidence="4 12">Cell division protein FtsX</fullName>
    </recommendedName>
</protein>
<keyword evidence="6" id="KW-0997">Cell inner membrane</keyword>
<evidence type="ECO:0000256" key="4">
    <source>
        <dbReference type="ARBA" id="ARBA00021907"/>
    </source>
</evidence>
<comment type="similarity">
    <text evidence="2 12">Belongs to the ABC-4 integral membrane protein family. FtsX subfamily.</text>
</comment>
<evidence type="ECO:0000256" key="5">
    <source>
        <dbReference type="ARBA" id="ARBA00022475"/>
    </source>
</evidence>
<comment type="subcellular location">
    <subcellularLocation>
        <location evidence="1">Cell inner membrane</location>
        <topology evidence="1">Multi-pass membrane protein</topology>
    </subcellularLocation>
    <subcellularLocation>
        <location evidence="12">Cell membrane</location>
    </subcellularLocation>
</comment>
<keyword evidence="8 13" id="KW-0812">Transmembrane</keyword>
<dbReference type="Proteomes" id="UP000515847">
    <property type="component" value="Chromosome"/>
</dbReference>
<keyword evidence="10 12" id="KW-0472">Membrane</keyword>
<dbReference type="Pfam" id="PF18075">
    <property type="entry name" value="FtsX_ECD"/>
    <property type="match status" value="1"/>
</dbReference>
<accession>A0A7G6E483</accession>
<evidence type="ECO:0000259" key="15">
    <source>
        <dbReference type="Pfam" id="PF18075"/>
    </source>
</evidence>
<feature type="transmembrane region" description="Helical" evidence="13">
    <location>
        <begin position="269"/>
        <end position="289"/>
    </location>
</feature>
<dbReference type="PANTHER" id="PTHR47755">
    <property type="entry name" value="CELL DIVISION PROTEIN FTSX"/>
    <property type="match status" value="1"/>
</dbReference>
<keyword evidence="9 13" id="KW-1133">Transmembrane helix</keyword>
<comment type="function">
    <text evidence="12">Part of the ABC transporter FtsEX involved in asymmetric cellular division facilitating the initiation of sporulation.</text>
</comment>
<keyword evidence="17" id="KW-1185">Reference proteome</keyword>
<evidence type="ECO:0000256" key="10">
    <source>
        <dbReference type="ARBA" id="ARBA00023136"/>
    </source>
</evidence>
<evidence type="ECO:0000313" key="17">
    <source>
        <dbReference type="Proteomes" id="UP000515847"/>
    </source>
</evidence>
<dbReference type="NCBIfam" id="NF038347">
    <property type="entry name" value="FtsX_Gpos"/>
    <property type="match status" value="1"/>
</dbReference>
<dbReference type="PANTHER" id="PTHR47755:SF1">
    <property type="entry name" value="CELL DIVISION PROTEIN FTSX"/>
    <property type="match status" value="1"/>
</dbReference>
<evidence type="ECO:0000256" key="11">
    <source>
        <dbReference type="ARBA" id="ARBA00023306"/>
    </source>
</evidence>
<evidence type="ECO:0000256" key="7">
    <source>
        <dbReference type="ARBA" id="ARBA00022618"/>
    </source>
</evidence>
<feature type="transmembrane region" description="Helical" evidence="13">
    <location>
        <begin position="218"/>
        <end position="243"/>
    </location>
</feature>
<keyword evidence="11 12" id="KW-0131">Cell cycle</keyword>
<evidence type="ECO:0000256" key="3">
    <source>
        <dbReference type="ARBA" id="ARBA00011160"/>
    </source>
</evidence>
<dbReference type="OrthoDB" id="9812531at2"/>
<keyword evidence="7 12" id="KW-0132">Cell division</keyword>
<feature type="transmembrane region" description="Helical" evidence="13">
    <location>
        <begin position="21"/>
        <end position="45"/>
    </location>
</feature>
<dbReference type="InterPro" id="IPR047590">
    <property type="entry name" value="FtsX_proteobact-type"/>
</dbReference>
<comment type="subunit">
    <text evidence="3">Forms a membrane-associated complex with FtsE.</text>
</comment>
<dbReference type="PIRSF" id="PIRSF003097">
    <property type="entry name" value="FtsX"/>
    <property type="match status" value="1"/>
</dbReference>
<dbReference type="Pfam" id="PF02687">
    <property type="entry name" value="FtsX"/>
    <property type="match status" value="1"/>
</dbReference>
<dbReference type="EMBL" id="CP045798">
    <property type="protein sequence ID" value="QNB46887.1"/>
    <property type="molecule type" value="Genomic_DNA"/>
</dbReference>
<dbReference type="KEGG" id="tfr:BR63_11540"/>